<sequence>MAVQCNVENCVAVICYRSTPESSHKDHREVFLQLKGPDGEQLAEFVVPWPESEPEPSSIRYLESEKCVKLTNEATYATVPIRISKLHEVLRNLRMRNLPKRFSTFSDPPRARESSSQQNLHDALKSFVKDPKLHNLRKLTRSTYTTQSKTPTLGVINLSEGAWDRAFGYLSAKHADADGFLTADEQMAVINFLPTQSFSSKDLKSICEVLKKTNVFGPKCLSSFYELCLNMDQVSFVRSVIKSNDALSERTLAIFLDHVAGIKSEENSKEDGEQLLVKLLHRHFDPRRLAECAAQKISMQSVSVLLQWCMKLYVAQDYADVAEEALSLMTVLTDTFGNRLVWENGLHDVAKEALEFAERMAKIVSSFKQMELKRSQTVREEEDPNAMYTVEIVPLQRRPLNW</sequence>
<dbReference type="Proteomes" id="UP001303046">
    <property type="component" value="Unassembled WGS sequence"/>
</dbReference>
<reference evidence="1 2" key="1">
    <citation type="submission" date="2023-08" db="EMBL/GenBank/DDBJ databases">
        <title>A Necator americanus chromosomal reference genome.</title>
        <authorList>
            <person name="Ilik V."/>
            <person name="Petrzelkova K.J."/>
            <person name="Pardy F."/>
            <person name="Fuh T."/>
            <person name="Niatou-Singa F.S."/>
            <person name="Gouil Q."/>
            <person name="Baker L."/>
            <person name="Ritchie M.E."/>
            <person name="Jex A.R."/>
            <person name="Gazzola D."/>
            <person name="Li H."/>
            <person name="Toshio Fujiwara R."/>
            <person name="Zhan B."/>
            <person name="Aroian R.V."/>
            <person name="Pafco B."/>
            <person name="Schwarz E.M."/>
        </authorList>
    </citation>
    <scope>NUCLEOTIDE SEQUENCE [LARGE SCALE GENOMIC DNA]</scope>
    <source>
        <strain evidence="1 2">Aroian</strain>
        <tissue evidence="1">Whole animal</tissue>
    </source>
</reference>
<keyword evidence="2" id="KW-1185">Reference proteome</keyword>
<proteinExistence type="predicted"/>
<organism evidence="1 2">
    <name type="scientific">Necator americanus</name>
    <name type="common">Human hookworm</name>
    <dbReference type="NCBI Taxonomy" id="51031"/>
    <lineage>
        <taxon>Eukaryota</taxon>
        <taxon>Metazoa</taxon>
        <taxon>Ecdysozoa</taxon>
        <taxon>Nematoda</taxon>
        <taxon>Chromadorea</taxon>
        <taxon>Rhabditida</taxon>
        <taxon>Rhabditina</taxon>
        <taxon>Rhabditomorpha</taxon>
        <taxon>Strongyloidea</taxon>
        <taxon>Ancylostomatidae</taxon>
        <taxon>Bunostominae</taxon>
        <taxon>Necator</taxon>
    </lineage>
</organism>
<evidence type="ECO:0000313" key="2">
    <source>
        <dbReference type="Proteomes" id="UP001303046"/>
    </source>
</evidence>
<protein>
    <submittedName>
        <fullName evidence="1">Uncharacterized protein</fullName>
    </submittedName>
</protein>
<gene>
    <name evidence="1" type="primary">Necator_chrI.g986</name>
    <name evidence="1" type="ORF">RB195_004862</name>
</gene>
<dbReference type="Pfam" id="PF25824">
    <property type="entry name" value="DUF7951"/>
    <property type="match status" value="1"/>
</dbReference>
<evidence type="ECO:0000313" key="1">
    <source>
        <dbReference type="EMBL" id="KAK6726810.1"/>
    </source>
</evidence>
<name>A0ABR1BNL4_NECAM</name>
<dbReference type="EMBL" id="JAVFWL010000001">
    <property type="protein sequence ID" value="KAK6726810.1"/>
    <property type="molecule type" value="Genomic_DNA"/>
</dbReference>
<accession>A0ABR1BNL4</accession>
<dbReference type="InterPro" id="IPR057711">
    <property type="entry name" value="DUF7951"/>
</dbReference>
<comment type="caution">
    <text evidence="1">The sequence shown here is derived from an EMBL/GenBank/DDBJ whole genome shotgun (WGS) entry which is preliminary data.</text>
</comment>